<feature type="region of interest" description="Disordered" evidence="1">
    <location>
        <begin position="97"/>
        <end position="158"/>
    </location>
</feature>
<accession>A0ABR0BIZ3</accession>
<evidence type="ECO:0000313" key="3">
    <source>
        <dbReference type="Proteomes" id="UP001287286"/>
    </source>
</evidence>
<evidence type="ECO:0000313" key="2">
    <source>
        <dbReference type="EMBL" id="KAK4078821.1"/>
    </source>
</evidence>
<reference evidence="2 3" key="1">
    <citation type="journal article" date="2024" name="Microbiol. Resour. Announc.">
        <title>Genome annotations for the ascomycete fungi Trichoderma harzianum, Trichoderma aggressivum, and Purpureocillium lilacinum.</title>
        <authorList>
            <person name="Beijen E.P.W."/>
            <person name="Ohm R.A."/>
        </authorList>
    </citation>
    <scope>NUCLEOTIDE SEQUENCE [LARGE SCALE GENOMIC DNA]</scope>
    <source>
        <strain evidence="2 3">CBS 150709</strain>
    </source>
</reference>
<sequence length="430" mass="47656">MLGGIEKDHNRNEEDDGKFRRQGVHADLSTPAGSPIEPQRNVEQDAAGGGFFPPPESRRNQKLPRSDYEPTTLKSSYYIPISRPCDLDVPAMASHGIQTMPVGGDQLRKRGKTISSTSRRKASKPSELDFKQETSGITLPSLNSHSTHTTGGDGRPRIRKKVEYKQLPKGYAEVLENTQLALVATIDKLYTMVRNSQAWTFGEPGLNPCGQPVIHNIAEMLGCICPNGDIDLPIHSVFPEDKAGMAELACQLEEKQTKPQPKRQQSSQLEFDGDTLSCEFEQSSYNIDGISPRFDHQSNPPGNDRGVAMSLHSVISVATGSEPDRPIDINDASFSLLKRDEQKPQKWFGLPPSSELGSIHFEYPDDGLYWLNVLYQGFVESEYAMEGDILSMQNLDVIESDIRSIQGPDLVTSLNDPTVYIGFHSKETRP</sequence>
<keyword evidence="3" id="KW-1185">Reference proteome</keyword>
<dbReference type="CDD" id="cd15486">
    <property type="entry name" value="ZIP_Sip4"/>
    <property type="match status" value="1"/>
</dbReference>
<comment type="caution">
    <text evidence="2">The sequence shown here is derived from an EMBL/GenBank/DDBJ whole genome shotgun (WGS) entry which is preliminary data.</text>
</comment>
<evidence type="ECO:0000256" key="1">
    <source>
        <dbReference type="SAM" id="MobiDB-lite"/>
    </source>
</evidence>
<name>A0ABR0BIZ3_PURLI</name>
<feature type="compositionally biased region" description="Basic and acidic residues" evidence="1">
    <location>
        <begin position="1"/>
        <end position="12"/>
    </location>
</feature>
<feature type="compositionally biased region" description="Basic and acidic residues" evidence="1">
    <location>
        <begin position="56"/>
        <end position="68"/>
    </location>
</feature>
<dbReference type="PANTHER" id="PTHR47655:SF3">
    <property type="entry name" value="ZN(II)2CYS6 TRANSCRIPTION FACTOR (EUROFUNG)"/>
    <property type="match status" value="1"/>
</dbReference>
<proteinExistence type="predicted"/>
<dbReference type="PANTHER" id="PTHR47655">
    <property type="entry name" value="QUINIC ACID UTILIZATION ACTIVATOR"/>
    <property type="match status" value="1"/>
</dbReference>
<dbReference type="EMBL" id="JAWRVI010000080">
    <property type="protein sequence ID" value="KAK4078821.1"/>
    <property type="molecule type" value="Genomic_DNA"/>
</dbReference>
<gene>
    <name evidence="2" type="ORF">Purlil1_11897</name>
</gene>
<dbReference type="InterPro" id="IPR052783">
    <property type="entry name" value="Metabolic/Drug-Res_Regulator"/>
</dbReference>
<feature type="compositionally biased region" description="Polar residues" evidence="1">
    <location>
        <begin position="133"/>
        <end position="150"/>
    </location>
</feature>
<feature type="region of interest" description="Disordered" evidence="1">
    <location>
        <begin position="1"/>
        <end position="70"/>
    </location>
</feature>
<dbReference type="Proteomes" id="UP001287286">
    <property type="component" value="Unassembled WGS sequence"/>
</dbReference>
<organism evidence="2 3">
    <name type="scientific">Purpureocillium lilacinum</name>
    <name type="common">Paecilomyces lilacinus</name>
    <dbReference type="NCBI Taxonomy" id="33203"/>
    <lineage>
        <taxon>Eukaryota</taxon>
        <taxon>Fungi</taxon>
        <taxon>Dikarya</taxon>
        <taxon>Ascomycota</taxon>
        <taxon>Pezizomycotina</taxon>
        <taxon>Sordariomycetes</taxon>
        <taxon>Hypocreomycetidae</taxon>
        <taxon>Hypocreales</taxon>
        <taxon>Ophiocordycipitaceae</taxon>
        <taxon>Purpureocillium</taxon>
    </lineage>
</organism>
<protein>
    <submittedName>
        <fullName evidence="2">Uncharacterized protein</fullName>
    </submittedName>
</protein>